<feature type="region of interest" description="Disordered" evidence="1">
    <location>
        <begin position="1"/>
        <end position="20"/>
    </location>
</feature>
<evidence type="ECO:0000313" key="3">
    <source>
        <dbReference type="Proteomes" id="UP000031535"/>
    </source>
</evidence>
<feature type="region of interest" description="Disordered" evidence="1">
    <location>
        <begin position="31"/>
        <end position="55"/>
    </location>
</feature>
<accession>A0A0C2EEW9</accession>
<gene>
    <name evidence="2" type="ORF">UCMB321_1775</name>
</gene>
<evidence type="ECO:0000313" key="2">
    <source>
        <dbReference type="EMBL" id="KIH84544.1"/>
    </source>
</evidence>
<dbReference type="AlphaFoldDB" id="A0A0C2EEW9"/>
<sequence length="55" mass="6313">MWRTIAPVHPGKSANPGVKRTLDAWTAQYVRNKKSHRDPSSNNTRPQQVSNRSRE</sequence>
<evidence type="ECO:0000256" key="1">
    <source>
        <dbReference type="SAM" id="MobiDB-lite"/>
    </source>
</evidence>
<comment type="caution">
    <text evidence="2">The sequence shown here is derived from an EMBL/GenBank/DDBJ whole genome shotgun (WGS) entry which is preliminary data.</text>
</comment>
<organism evidence="2 3">
    <name type="scientific">Pseudomonas batumici</name>
    <dbReference type="NCBI Taxonomy" id="226910"/>
    <lineage>
        <taxon>Bacteria</taxon>
        <taxon>Pseudomonadati</taxon>
        <taxon>Pseudomonadota</taxon>
        <taxon>Gammaproteobacteria</taxon>
        <taxon>Pseudomonadales</taxon>
        <taxon>Pseudomonadaceae</taxon>
        <taxon>Pseudomonas</taxon>
    </lineage>
</organism>
<dbReference type="Proteomes" id="UP000031535">
    <property type="component" value="Unassembled WGS sequence"/>
</dbReference>
<protein>
    <submittedName>
        <fullName evidence="2">Uncharacterized protein</fullName>
    </submittedName>
</protein>
<dbReference type="EMBL" id="JXDG01000018">
    <property type="protein sequence ID" value="KIH84544.1"/>
    <property type="molecule type" value="Genomic_DNA"/>
</dbReference>
<name>A0A0C2EEW9_9PSED</name>
<keyword evidence="3" id="KW-1185">Reference proteome</keyword>
<proteinExistence type="predicted"/>
<dbReference type="PATRIC" id="fig|226910.6.peg.1765"/>
<feature type="compositionally biased region" description="Polar residues" evidence="1">
    <location>
        <begin position="40"/>
        <end position="55"/>
    </location>
</feature>
<reference evidence="2 3" key="1">
    <citation type="submission" date="2015-01" db="EMBL/GenBank/DDBJ databases">
        <title>Complete genome of Pseudomonas batumici UCM B-321 producer of the batumin antibiotic with strong antistaphilococcal and potential anticancer activity.</title>
        <authorList>
            <person name="Klochko V.V."/>
            <person name="Zelena L.B."/>
            <person name="Elena K.A."/>
            <person name="Reva O.N."/>
        </authorList>
    </citation>
    <scope>NUCLEOTIDE SEQUENCE [LARGE SCALE GENOMIC DNA]</scope>
    <source>
        <strain evidence="2 3">UCM B-321</strain>
    </source>
</reference>